<feature type="region of interest" description="Disordered" evidence="1">
    <location>
        <begin position="1"/>
        <end position="33"/>
    </location>
</feature>
<dbReference type="SUPFAM" id="SSF57997">
    <property type="entry name" value="Tropomyosin"/>
    <property type="match status" value="1"/>
</dbReference>
<organism evidence="2 3">
    <name type="scientific">Pristionchus fissidentatus</name>
    <dbReference type="NCBI Taxonomy" id="1538716"/>
    <lineage>
        <taxon>Eukaryota</taxon>
        <taxon>Metazoa</taxon>
        <taxon>Ecdysozoa</taxon>
        <taxon>Nematoda</taxon>
        <taxon>Chromadorea</taxon>
        <taxon>Rhabditida</taxon>
        <taxon>Rhabditina</taxon>
        <taxon>Diplogasteromorpha</taxon>
        <taxon>Diplogasteroidea</taxon>
        <taxon>Neodiplogasteridae</taxon>
        <taxon>Pristionchus</taxon>
    </lineage>
</organism>
<dbReference type="EMBL" id="BTSY01000002">
    <property type="protein sequence ID" value="GMT15386.1"/>
    <property type="molecule type" value="Genomic_DNA"/>
</dbReference>
<evidence type="ECO:0000313" key="3">
    <source>
        <dbReference type="Proteomes" id="UP001432322"/>
    </source>
</evidence>
<dbReference type="Gene3D" id="1.10.287.1490">
    <property type="match status" value="1"/>
</dbReference>
<proteinExistence type="predicted"/>
<dbReference type="Proteomes" id="UP001432322">
    <property type="component" value="Unassembled WGS sequence"/>
</dbReference>
<reference evidence="2" key="1">
    <citation type="submission" date="2023-10" db="EMBL/GenBank/DDBJ databases">
        <title>Genome assembly of Pristionchus species.</title>
        <authorList>
            <person name="Yoshida K."/>
            <person name="Sommer R.J."/>
        </authorList>
    </citation>
    <scope>NUCLEOTIDE SEQUENCE</scope>
    <source>
        <strain evidence="2">RS5133</strain>
    </source>
</reference>
<accession>A0AAV5V7M2</accession>
<feature type="non-terminal residue" evidence="2">
    <location>
        <position position="1"/>
    </location>
</feature>
<evidence type="ECO:0000313" key="2">
    <source>
        <dbReference type="EMBL" id="GMT15386.1"/>
    </source>
</evidence>
<comment type="caution">
    <text evidence="2">The sequence shown here is derived from an EMBL/GenBank/DDBJ whole genome shotgun (WGS) entry which is preliminary data.</text>
</comment>
<gene>
    <name evidence="2" type="ORF">PFISCL1PPCAC_6683</name>
</gene>
<feature type="compositionally biased region" description="Low complexity" evidence="1">
    <location>
        <begin position="1"/>
        <end position="12"/>
    </location>
</feature>
<name>A0AAV5V7M2_9BILA</name>
<protein>
    <submittedName>
        <fullName evidence="2">Uncharacterized protein</fullName>
    </submittedName>
</protein>
<feature type="compositionally biased region" description="Basic and acidic residues" evidence="1">
    <location>
        <begin position="14"/>
        <end position="23"/>
    </location>
</feature>
<dbReference type="AlphaFoldDB" id="A0AAV5V7M2"/>
<keyword evidence="3" id="KW-1185">Reference proteome</keyword>
<evidence type="ECO:0000256" key="1">
    <source>
        <dbReference type="SAM" id="MobiDB-lite"/>
    </source>
</evidence>
<sequence length="292" mass="31980">KAAAAAAATAAARSENEQLKRAAETNAAAAKAQTDRLNARIKNLENRIKDLKDGRGPQTAHLQRQLDMREKHVSKLESSISLAKKQIDEADAKCEELEDKLEIMEKENISLTRTVDFQTKLISGHEKSQSQLKEQLRTLQERVTQLSIEYSVETGCDATKFAPQLELEEALQKLENLTLETAGIKELLMKAMENKHTKTVKVENVEMTSPMISEHLDLREKSCDKGEDGVGDVTRARGGGGEVGPSVSSPIQVMNGDVAEDRMATVVGADGSTVACNDISITIDDDDEDMFV</sequence>